<dbReference type="AlphaFoldDB" id="A0A8H5APR5"/>
<evidence type="ECO:0000313" key="2">
    <source>
        <dbReference type="Proteomes" id="UP000558688"/>
    </source>
</evidence>
<dbReference type="EMBL" id="JAAFOW010000014">
    <property type="protein sequence ID" value="KAF5268994.1"/>
    <property type="molecule type" value="Genomic_DNA"/>
</dbReference>
<organism evidence="1 2">
    <name type="scientific">Fusarium oxysporum</name>
    <name type="common">Fusarium vascular wilt</name>
    <dbReference type="NCBI Taxonomy" id="5507"/>
    <lineage>
        <taxon>Eukaryota</taxon>
        <taxon>Fungi</taxon>
        <taxon>Dikarya</taxon>
        <taxon>Ascomycota</taxon>
        <taxon>Pezizomycotina</taxon>
        <taxon>Sordariomycetes</taxon>
        <taxon>Hypocreomycetidae</taxon>
        <taxon>Hypocreales</taxon>
        <taxon>Nectriaceae</taxon>
        <taxon>Fusarium</taxon>
        <taxon>Fusarium oxysporum species complex</taxon>
    </lineage>
</organism>
<protein>
    <submittedName>
        <fullName evidence="1">Uncharacterized protein</fullName>
    </submittedName>
</protein>
<evidence type="ECO:0000313" key="1">
    <source>
        <dbReference type="EMBL" id="KAF5268994.1"/>
    </source>
</evidence>
<gene>
    <name evidence="1" type="ORF">FOXYS1_107</name>
</gene>
<dbReference type="Proteomes" id="UP000558688">
    <property type="component" value="Unassembled WGS sequence"/>
</dbReference>
<reference evidence="1" key="1">
    <citation type="submission" date="2020-02" db="EMBL/GenBank/DDBJ databases">
        <title>Identification and distribution of gene clusters putatively required for synthesis of sphingolipid metabolism inhibitors in phylogenetically diverse species of the filamentous fungus Fusarium.</title>
        <authorList>
            <person name="Kim H.-S."/>
            <person name="Busman M."/>
            <person name="Brown D.W."/>
            <person name="Divon H."/>
            <person name="Uhlig S."/>
            <person name="Proctor R.H."/>
        </authorList>
    </citation>
    <scope>NUCLEOTIDE SEQUENCE [LARGE SCALE GENOMIC DNA]</scope>
    <source>
        <strain evidence="1">NRRL 39464</strain>
    </source>
</reference>
<name>A0A8H5APR5_FUSOX</name>
<accession>A0A8H5APR5</accession>
<proteinExistence type="predicted"/>
<comment type="caution">
    <text evidence="1">The sequence shown here is derived from an EMBL/GenBank/DDBJ whole genome shotgun (WGS) entry which is preliminary data.</text>
</comment>
<sequence>MELSWLQNLNLLLNRAVGACHQTSDRRNKVVDEVKHVLLCLANRRKFSRAQLVVTNEHLNRALHYFGILILITDVTFDEEEETSIPQSDHLRNPNIADLISRHRTLNLDQARRHRQSDNQTIRMQPHMPAQLSLQSAKHPMVRSIHCPLPKKERNESLRLLDINKHMCSEKKRGGFIQMNNAKDSA</sequence>